<dbReference type="EMBL" id="HG994583">
    <property type="protein sequence ID" value="CAF2911279.1"/>
    <property type="molecule type" value="Genomic_DNA"/>
</dbReference>
<dbReference type="Proteomes" id="UP000675881">
    <property type="component" value="Chromosome 4"/>
</dbReference>
<protein>
    <submittedName>
        <fullName evidence="2">(salmon louse) hypothetical protein</fullName>
    </submittedName>
</protein>
<feature type="region of interest" description="Disordered" evidence="1">
    <location>
        <begin position="63"/>
        <end position="82"/>
    </location>
</feature>
<proteinExistence type="predicted"/>
<name>A0A7R8CX34_LEPSM</name>
<organism evidence="2 3">
    <name type="scientific">Lepeophtheirus salmonis</name>
    <name type="common">Salmon louse</name>
    <name type="synonym">Caligus salmonis</name>
    <dbReference type="NCBI Taxonomy" id="72036"/>
    <lineage>
        <taxon>Eukaryota</taxon>
        <taxon>Metazoa</taxon>
        <taxon>Ecdysozoa</taxon>
        <taxon>Arthropoda</taxon>
        <taxon>Crustacea</taxon>
        <taxon>Multicrustacea</taxon>
        <taxon>Hexanauplia</taxon>
        <taxon>Copepoda</taxon>
        <taxon>Siphonostomatoida</taxon>
        <taxon>Caligidae</taxon>
        <taxon>Lepeophtheirus</taxon>
    </lineage>
</organism>
<evidence type="ECO:0000313" key="2">
    <source>
        <dbReference type="EMBL" id="CAF2911279.1"/>
    </source>
</evidence>
<reference evidence="2" key="1">
    <citation type="submission" date="2021-02" db="EMBL/GenBank/DDBJ databases">
        <authorList>
            <person name="Bekaert M."/>
        </authorList>
    </citation>
    <scope>NUCLEOTIDE SEQUENCE</scope>
    <source>
        <strain evidence="2">IoA-00</strain>
    </source>
</reference>
<evidence type="ECO:0000313" key="3">
    <source>
        <dbReference type="Proteomes" id="UP000675881"/>
    </source>
</evidence>
<feature type="compositionally biased region" description="Polar residues" evidence="1">
    <location>
        <begin position="66"/>
        <end position="76"/>
    </location>
</feature>
<sequence length="114" mass="13220">MLDFITSMQLVDPSLPTSTVDDTNSNEYAEHNPCVEMENFEEDTSNLFDSIYAFSEIIREFAPPRHQSNAEQQLNRPTPPGIRRFSNKILNITTTATNQLMEDFDRDVLYWINN</sequence>
<accession>A0A7R8CX34</accession>
<keyword evidence="3" id="KW-1185">Reference proteome</keyword>
<dbReference type="AlphaFoldDB" id="A0A7R8CX34"/>
<gene>
    <name evidence="2" type="ORF">LSAA_8536</name>
</gene>
<evidence type="ECO:0000256" key="1">
    <source>
        <dbReference type="SAM" id="MobiDB-lite"/>
    </source>
</evidence>